<feature type="domain" description="HAMP" evidence="16">
    <location>
        <begin position="330"/>
        <end position="382"/>
    </location>
</feature>
<keyword evidence="6" id="KW-0808">Transferase</keyword>
<keyword evidence="4" id="KW-1003">Cell membrane</keyword>
<dbReference type="OrthoDB" id="9776552at2"/>
<dbReference type="PANTHER" id="PTHR34220:SF11">
    <property type="entry name" value="SENSOR PROTEIN KINASE HPTS"/>
    <property type="match status" value="1"/>
</dbReference>
<evidence type="ECO:0000256" key="11">
    <source>
        <dbReference type="ARBA" id="ARBA00022989"/>
    </source>
</evidence>
<keyword evidence="7 14" id="KW-0812">Transmembrane</keyword>
<keyword evidence="5" id="KW-0597">Phosphoprotein</keyword>
<protein>
    <recommendedName>
        <fullName evidence="3">histidine kinase</fullName>
        <ecNumber evidence="3">2.7.13.3</ecNumber>
    </recommendedName>
</protein>
<dbReference type="Pfam" id="PF00672">
    <property type="entry name" value="HAMP"/>
    <property type="match status" value="1"/>
</dbReference>
<comment type="catalytic activity">
    <reaction evidence="1">
        <text>ATP + protein L-histidine = ADP + protein N-phospho-L-histidine.</text>
        <dbReference type="EC" id="2.7.13.3"/>
    </reaction>
</comment>
<dbReference type="Gene3D" id="6.10.340.10">
    <property type="match status" value="1"/>
</dbReference>
<dbReference type="Gene3D" id="3.30.565.10">
    <property type="entry name" value="Histidine kinase-like ATPase, C-terminal domain"/>
    <property type="match status" value="1"/>
</dbReference>
<keyword evidence="18" id="KW-1185">Reference proteome</keyword>
<evidence type="ECO:0000256" key="2">
    <source>
        <dbReference type="ARBA" id="ARBA00004651"/>
    </source>
</evidence>
<accession>A0A0W1AVY0</accession>
<dbReference type="InterPro" id="IPR005467">
    <property type="entry name" value="His_kinase_dom"/>
</dbReference>
<organism evidence="17 18">
    <name type="scientific">Paenibacillus etheri</name>
    <dbReference type="NCBI Taxonomy" id="1306852"/>
    <lineage>
        <taxon>Bacteria</taxon>
        <taxon>Bacillati</taxon>
        <taxon>Bacillota</taxon>
        <taxon>Bacilli</taxon>
        <taxon>Bacillales</taxon>
        <taxon>Paenibacillaceae</taxon>
        <taxon>Paenibacillus</taxon>
    </lineage>
</organism>
<reference evidence="17 18" key="1">
    <citation type="journal article" date="2015" name="Int. Biodeterior. Biodegradation">
        <title>Physiological and genetic screening methods for the isolation of methyl tert-butyl ether-degrading bacteria for bioremediation purposes.</title>
        <authorList>
            <person name="Guisado I.M."/>
            <person name="Purswani J."/>
            <person name="Gonzalez Lopez J."/>
            <person name="Pozo C."/>
        </authorList>
    </citation>
    <scope>NUCLEOTIDE SEQUENCE [LARGE SCALE GENOMIC DNA]</scope>
    <source>
        <strain evidence="17 18">SH7</strain>
    </source>
</reference>
<evidence type="ECO:0000256" key="9">
    <source>
        <dbReference type="ARBA" id="ARBA00022777"/>
    </source>
</evidence>
<dbReference type="SMART" id="SM00387">
    <property type="entry name" value="HATPase_c"/>
    <property type="match status" value="1"/>
</dbReference>
<dbReference type="AlphaFoldDB" id="A0A0W1AVY0"/>
<proteinExistence type="predicted"/>
<evidence type="ECO:0000256" key="12">
    <source>
        <dbReference type="ARBA" id="ARBA00023012"/>
    </source>
</evidence>
<sequence length="612" mass="71292">MRKYWFRSLGTRLYLWVILCIIFPVVGMFIYSFWTFEGIIKEEVSQRSIESITGIENEINNIFDNLVRASNVLSNNDSILRVLKDENRSYYERSTDIGKAIDNVIESNSVLSQAKITIFDNRMDVYSNWSLNFNDYRFLYQEDWVQQAVNNNGHLVWRLLEPSFINEEKNRNKNYISLARVIKGFGNGEDKSGVLIISLSEEVFIRIFQKNKYISNKDDIVIVTNDSKKMIMSLDPRGISNSQEVSKLMHEISDEERGYKLREVEGKRYLVNYYTISRVPWTFENGEWKVTVFTLYDKIIKELKTFTSKVELFFGLFIVAVLVILGVLTVQIVKPIRKLNKRMMKFNPSHELTRWEIGRKDEIGHLNLAFQNMAENIKELFVKLETEHIIREKYRFESLRAQLNPHFLFNSLNTIRWMAILRKADNIVENVDALVNLMSYSMSRSSEFVALREEIEHIRSYVHIQNSRYGGKIELEVEVDSVMMEMQIIRFILQPAVENAIIHGYKDANRQGTILVKAIPEQNNLALYVMDDGVGIEQDRLSSILVEEQVKQGNERKISGIGLKIVNERLKMSYGHKYGVWIESEVGKGTVVKFLLPMVQEEVSEHDEGVVG</sequence>
<evidence type="ECO:0000256" key="8">
    <source>
        <dbReference type="ARBA" id="ARBA00022741"/>
    </source>
</evidence>
<comment type="subcellular location">
    <subcellularLocation>
        <location evidence="2">Cell membrane</location>
        <topology evidence="2">Multi-pass membrane protein</topology>
    </subcellularLocation>
</comment>
<evidence type="ECO:0000256" key="10">
    <source>
        <dbReference type="ARBA" id="ARBA00022840"/>
    </source>
</evidence>
<dbReference type="SUPFAM" id="SSF158472">
    <property type="entry name" value="HAMP domain-like"/>
    <property type="match status" value="1"/>
</dbReference>
<feature type="transmembrane region" description="Helical" evidence="14">
    <location>
        <begin position="312"/>
        <end position="333"/>
    </location>
</feature>
<keyword evidence="9" id="KW-0418">Kinase</keyword>
<gene>
    <name evidence="17" type="ORF">UQ64_18240</name>
</gene>
<dbReference type="InterPro" id="IPR004358">
    <property type="entry name" value="Sig_transdc_His_kin-like_C"/>
</dbReference>
<evidence type="ECO:0000256" key="4">
    <source>
        <dbReference type="ARBA" id="ARBA00022475"/>
    </source>
</evidence>
<dbReference type="GO" id="GO:0000155">
    <property type="term" value="F:phosphorelay sensor kinase activity"/>
    <property type="evidence" value="ECO:0007669"/>
    <property type="project" value="InterPro"/>
</dbReference>
<dbReference type="InterPro" id="IPR050640">
    <property type="entry name" value="Bact_2-comp_sensor_kinase"/>
</dbReference>
<dbReference type="PANTHER" id="PTHR34220">
    <property type="entry name" value="SENSOR HISTIDINE KINASE YPDA"/>
    <property type="match status" value="1"/>
</dbReference>
<keyword evidence="13 14" id="KW-0472">Membrane</keyword>
<keyword evidence="10" id="KW-0067">ATP-binding</keyword>
<dbReference type="GO" id="GO:0005524">
    <property type="term" value="F:ATP binding"/>
    <property type="evidence" value="ECO:0007669"/>
    <property type="project" value="UniProtKB-KW"/>
</dbReference>
<keyword evidence="12" id="KW-0902">Two-component regulatory system</keyword>
<comment type="caution">
    <text evidence="17">The sequence shown here is derived from an EMBL/GenBank/DDBJ whole genome shotgun (WGS) entry which is preliminary data.</text>
</comment>
<evidence type="ECO:0000313" key="18">
    <source>
        <dbReference type="Proteomes" id="UP000054709"/>
    </source>
</evidence>
<evidence type="ECO:0000259" key="16">
    <source>
        <dbReference type="PROSITE" id="PS50885"/>
    </source>
</evidence>
<evidence type="ECO:0000256" key="5">
    <source>
        <dbReference type="ARBA" id="ARBA00022553"/>
    </source>
</evidence>
<dbReference type="RefSeq" id="WP_060624305.1">
    <property type="nucleotide sequence ID" value="NZ_LCZJ02000026.1"/>
</dbReference>
<dbReference type="EMBL" id="LCZJ02000026">
    <property type="protein sequence ID" value="KTD85450.1"/>
    <property type="molecule type" value="Genomic_DNA"/>
</dbReference>
<dbReference type="EC" id="2.7.13.3" evidence="3"/>
<dbReference type="GO" id="GO:0005886">
    <property type="term" value="C:plasma membrane"/>
    <property type="evidence" value="ECO:0007669"/>
    <property type="project" value="UniProtKB-SubCell"/>
</dbReference>
<dbReference type="InterPro" id="IPR003594">
    <property type="entry name" value="HATPase_dom"/>
</dbReference>
<keyword evidence="8" id="KW-0547">Nucleotide-binding</keyword>
<evidence type="ECO:0000256" key="14">
    <source>
        <dbReference type="SAM" id="Phobius"/>
    </source>
</evidence>
<dbReference type="PRINTS" id="PR00344">
    <property type="entry name" value="BCTRLSENSOR"/>
</dbReference>
<feature type="transmembrane region" description="Helical" evidence="14">
    <location>
        <begin position="12"/>
        <end position="34"/>
    </location>
</feature>
<dbReference type="SUPFAM" id="SSF55874">
    <property type="entry name" value="ATPase domain of HSP90 chaperone/DNA topoisomerase II/histidine kinase"/>
    <property type="match status" value="1"/>
</dbReference>
<evidence type="ECO:0000313" key="17">
    <source>
        <dbReference type="EMBL" id="KTD85450.1"/>
    </source>
</evidence>
<feature type="domain" description="Histidine kinase" evidence="15">
    <location>
        <begin position="428"/>
        <end position="600"/>
    </location>
</feature>
<dbReference type="Pfam" id="PF02518">
    <property type="entry name" value="HATPase_c"/>
    <property type="match status" value="1"/>
</dbReference>
<name>A0A0W1AVY0_9BACL</name>
<dbReference type="Proteomes" id="UP000054709">
    <property type="component" value="Unassembled WGS sequence"/>
</dbReference>
<evidence type="ECO:0000256" key="1">
    <source>
        <dbReference type="ARBA" id="ARBA00000085"/>
    </source>
</evidence>
<dbReference type="CDD" id="cd06225">
    <property type="entry name" value="HAMP"/>
    <property type="match status" value="1"/>
</dbReference>
<evidence type="ECO:0000256" key="13">
    <source>
        <dbReference type="ARBA" id="ARBA00023136"/>
    </source>
</evidence>
<evidence type="ECO:0000259" key="15">
    <source>
        <dbReference type="PROSITE" id="PS50109"/>
    </source>
</evidence>
<evidence type="ECO:0000256" key="3">
    <source>
        <dbReference type="ARBA" id="ARBA00012438"/>
    </source>
</evidence>
<keyword evidence="11 14" id="KW-1133">Transmembrane helix</keyword>
<evidence type="ECO:0000256" key="7">
    <source>
        <dbReference type="ARBA" id="ARBA00022692"/>
    </source>
</evidence>
<dbReference type="PROSITE" id="PS50885">
    <property type="entry name" value="HAMP"/>
    <property type="match status" value="1"/>
</dbReference>
<evidence type="ECO:0000256" key="6">
    <source>
        <dbReference type="ARBA" id="ARBA00022679"/>
    </source>
</evidence>
<dbReference type="PROSITE" id="PS50109">
    <property type="entry name" value="HIS_KIN"/>
    <property type="match status" value="1"/>
</dbReference>
<dbReference type="Pfam" id="PF06580">
    <property type="entry name" value="His_kinase"/>
    <property type="match status" value="1"/>
</dbReference>
<dbReference type="InterPro" id="IPR010559">
    <property type="entry name" value="Sig_transdc_His_kin_internal"/>
</dbReference>
<dbReference type="InterPro" id="IPR003660">
    <property type="entry name" value="HAMP_dom"/>
</dbReference>
<dbReference type="InterPro" id="IPR036890">
    <property type="entry name" value="HATPase_C_sf"/>
</dbReference>